<feature type="region of interest" description="Disordered" evidence="1">
    <location>
        <begin position="219"/>
        <end position="256"/>
    </location>
</feature>
<dbReference type="AlphaFoldDB" id="A0A653E9U9"/>
<organism evidence="3">
    <name type="scientific">Pseudomonas marincola</name>
    <dbReference type="NCBI Taxonomy" id="437900"/>
    <lineage>
        <taxon>Bacteria</taxon>
        <taxon>Pseudomonadati</taxon>
        <taxon>Pseudomonadota</taxon>
        <taxon>Gammaproteobacteria</taxon>
        <taxon>Pseudomonadales</taxon>
        <taxon>Pseudomonadaceae</taxon>
        <taxon>Pseudomonas</taxon>
    </lineage>
</organism>
<protein>
    <recommendedName>
        <fullName evidence="4">DNA repair protein</fullName>
    </recommendedName>
</protein>
<evidence type="ECO:0000256" key="1">
    <source>
        <dbReference type="SAM" id="MobiDB-lite"/>
    </source>
</evidence>
<evidence type="ECO:0000256" key="2">
    <source>
        <dbReference type="SAM" id="Phobius"/>
    </source>
</evidence>
<evidence type="ECO:0008006" key="4">
    <source>
        <dbReference type="Google" id="ProtNLM"/>
    </source>
</evidence>
<dbReference type="EMBL" id="LR215729">
    <property type="protein sequence ID" value="VEV99382.1"/>
    <property type="molecule type" value="Genomic_DNA"/>
</dbReference>
<proteinExistence type="predicted"/>
<accession>A0A653E9U9</accession>
<feature type="transmembrane region" description="Helical" evidence="2">
    <location>
        <begin position="6"/>
        <end position="27"/>
    </location>
</feature>
<keyword evidence="2" id="KW-0812">Transmembrane</keyword>
<gene>
    <name evidence="3" type="ORF">PMYSY11_4339</name>
</gene>
<keyword evidence="2" id="KW-1133">Transmembrane helix</keyword>
<name>A0A653E9U9_9PSED</name>
<reference evidence="3" key="1">
    <citation type="submission" date="2019-02" db="EMBL/GenBank/DDBJ databases">
        <authorList>
            <consortium name="Genoscope - CEA"/>
            <person name="William W."/>
        </authorList>
    </citation>
    <scope>NUCLEOTIDE SEQUENCE [LARGE SCALE GENOMIC DNA]</scope>
    <source>
        <strain evidence="3">YSy11</strain>
    </source>
</reference>
<sequence length="256" mass="28740">MSPLVITILVVSGIGLLIAIAYCNHWVERKKLETSRRTSELNDRIQRCSGLSDALPGQLMSADLKLLLSRLQLHFVNQLLLLDKKNQSAISRKQALTQQLSLGQDIVLNNPLQAINSEPRGNEVRQQLENLHTLILRSAKDGALSVQEAKHWQGEVQHLLAQMHIELFSSIGRLALQNGQPGRARRAFEQGVQMLHKQPSPERYQRAIEKLQAQLEQANSQLVETSPAPLAEDSELNAGLKGLETEEDWKKKSIYD</sequence>
<dbReference type="RefSeq" id="WP_150549467.1">
    <property type="nucleotide sequence ID" value="NZ_LR215729.2"/>
</dbReference>
<keyword evidence="2" id="KW-0472">Membrane</keyword>
<evidence type="ECO:0000313" key="3">
    <source>
        <dbReference type="EMBL" id="VEV99382.1"/>
    </source>
</evidence>